<dbReference type="CDD" id="cd01949">
    <property type="entry name" value="GGDEF"/>
    <property type="match status" value="1"/>
</dbReference>
<dbReference type="SUPFAM" id="SSF55073">
    <property type="entry name" value="Nucleotide cyclase"/>
    <property type="match status" value="1"/>
</dbReference>
<proteinExistence type="predicted"/>
<keyword evidence="3" id="KW-0175">Coiled coil</keyword>
<dbReference type="EC" id="2.7.7.65" evidence="1"/>
<evidence type="ECO:0000256" key="3">
    <source>
        <dbReference type="SAM" id="Coils"/>
    </source>
</evidence>
<protein>
    <recommendedName>
        <fullName evidence="1">diguanylate cyclase</fullName>
        <ecNumber evidence="1">2.7.7.65</ecNumber>
    </recommendedName>
</protein>
<comment type="caution">
    <text evidence="5">The sequence shown here is derived from an EMBL/GenBank/DDBJ whole genome shotgun (WGS) entry which is preliminary data.</text>
</comment>
<reference evidence="5 6" key="1">
    <citation type="submission" date="2013-09" db="EMBL/GenBank/DDBJ databases">
        <title>High correlation between genotypes and phenotypes of environmental bacteria Comamonas testosteroni strains.</title>
        <authorList>
            <person name="Liu L."/>
            <person name="Zhu W."/>
            <person name="Xia X."/>
            <person name="Xu B."/>
            <person name="Luo M."/>
            <person name="Wang G."/>
        </authorList>
    </citation>
    <scope>NUCLEOTIDE SEQUENCE [LARGE SCALE GENOMIC DNA]</scope>
    <source>
        <strain evidence="5 6">JL40</strain>
    </source>
</reference>
<dbReference type="PANTHER" id="PTHR45138">
    <property type="entry name" value="REGULATORY COMPONENTS OF SENSORY TRANSDUCTION SYSTEM"/>
    <property type="match status" value="1"/>
</dbReference>
<evidence type="ECO:0000256" key="2">
    <source>
        <dbReference type="ARBA" id="ARBA00034247"/>
    </source>
</evidence>
<dbReference type="InterPro" id="IPR043128">
    <property type="entry name" value="Rev_trsase/Diguanyl_cyclase"/>
</dbReference>
<feature type="coiled-coil region" evidence="3">
    <location>
        <begin position="49"/>
        <end position="83"/>
    </location>
</feature>
<name>A0A096HKY1_COMTE</name>
<evidence type="ECO:0000256" key="1">
    <source>
        <dbReference type="ARBA" id="ARBA00012528"/>
    </source>
</evidence>
<dbReference type="EMBL" id="AWOR01000046">
    <property type="protein sequence ID" value="KGH29522.1"/>
    <property type="molecule type" value="Genomic_DNA"/>
</dbReference>
<dbReference type="NCBIfam" id="TIGR00254">
    <property type="entry name" value="GGDEF"/>
    <property type="match status" value="1"/>
</dbReference>
<dbReference type="Pfam" id="PF00990">
    <property type="entry name" value="GGDEF"/>
    <property type="match status" value="1"/>
</dbReference>
<dbReference type="AlphaFoldDB" id="A0A096HKY1"/>
<dbReference type="GO" id="GO:0052621">
    <property type="term" value="F:diguanylate cyclase activity"/>
    <property type="evidence" value="ECO:0007669"/>
    <property type="project" value="UniProtKB-EC"/>
</dbReference>
<dbReference type="SMART" id="SM00267">
    <property type="entry name" value="GGDEF"/>
    <property type="match status" value="1"/>
</dbReference>
<dbReference type="InterPro" id="IPR000160">
    <property type="entry name" value="GGDEF_dom"/>
</dbReference>
<evidence type="ECO:0000259" key="4">
    <source>
        <dbReference type="PROSITE" id="PS50887"/>
    </source>
</evidence>
<dbReference type="InterPro" id="IPR050469">
    <property type="entry name" value="Diguanylate_Cyclase"/>
</dbReference>
<feature type="domain" description="GGDEF" evidence="4">
    <location>
        <begin position="113"/>
        <end position="244"/>
    </location>
</feature>
<sequence>MDSPGTSAAPDLFEAENQALLTARAAHTGCACTAPSQCRQALGDLLLAYERLLRETRRLVRRSDRAELEMNQLNSRLQDLAAELEHRATHDTLTGVLNRAAVIELVNRYFVHDDLSLIVLDIDHFKRINDSFGHPTGDKVILGVVACLQAVVPSSAQIGRVGGEEFTVVLPRQSADVSERLAQDLRRAIEICDFDLPDGSAVTASFGVSWAPPGGDFDSAYGFADEALYVAKRGGRNQVCLSSCFLQSLEHET</sequence>
<dbReference type="Proteomes" id="UP000029553">
    <property type="component" value="Unassembled WGS sequence"/>
</dbReference>
<dbReference type="PROSITE" id="PS50887">
    <property type="entry name" value="GGDEF"/>
    <property type="match status" value="1"/>
</dbReference>
<organism evidence="5 6">
    <name type="scientific">Comamonas testosteroni</name>
    <name type="common">Pseudomonas testosteroni</name>
    <dbReference type="NCBI Taxonomy" id="285"/>
    <lineage>
        <taxon>Bacteria</taxon>
        <taxon>Pseudomonadati</taxon>
        <taxon>Pseudomonadota</taxon>
        <taxon>Betaproteobacteria</taxon>
        <taxon>Burkholderiales</taxon>
        <taxon>Comamonadaceae</taxon>
        <taxon>Comamonas</taxon>
    </lineage>
</organism>
<dbReference type="InterPro" id="IPR029787">
    <property type="entry name" value="Nucleotide_cyclase"/>
</dbReference>
<evidence type="ECO:0000313" key="5">
    <source>
        <dbReference type="EMBL" id="KGH29522.1"/>
    </source>
</evidence>
<evidence type="ECO:0000313" key="6">
    <source>
        <dbReference type="Proteomes" id="UP000029553"/>
    </source>
</evidence>
<comment type="catalytic activity">
    <reaction evidence="2">
        <text>2 GTP = 3',3'-c-di-GMP + 2 diphosphate</text>
        <dbReference type="Rhea" id="RHEA:24898"/>
        <dbReference type="ChEBI" id="CHEBI:33019"/>
        <dbReference type="ChEBI" id="CHEBI:37565"/>
        <dbReference type="ChEBI" id="CHEBI:58805"/>
        <dbReference type="EC" id="2.7.7.65"/>
    </reaction>
</comment>
<dbReference type="PANTHER" id="PTHR45138:SF9">
    <property type="entry name" value="DIGUANYLATE CYCLASE DGCM-RELATED"/>
    <property type="match status" value="1"/>
</dbReference>
<gene>
    <name evidence="5" type="ORF">P353_12730</name>
</gene>
<dbReference type="Gene3D" id="3.30.70.270">
    <property type="match status" value="1"/>
</dbReference>
<accession>A0A096HKY1</accession>
<dbReference type="RefSeq" id="WP_034369562.1">
    <property type="nucleotide sequence ID" value="NZ_AWOR01000046.1"/>
</dbReference>